<sequence length="92" mass="10921">MSNNVIWKEVFFIATHVYACLCGEWVNLGDDPESRIGGNHSNPYIWWEEGAEVYSPIDKDQEHTMYQQDYVNIYFKGAEYRIHPMFIQIKRS</sequence>
<accession>A0ABY7W2L7</accession>
<dbReference type="Proteomes" id="UP001215143">
    <property type="component" value="Chromosome"/>
</dbReference>
<evidence type="ECO:0000313" key="2">
    <source>
        <dbReference type="Proteomes" id="UP001215143"/>
    </source>
</evidence>
<gene>
    <name evidence="1" type="ORF">PQ477_15690</name>
</gene>
<name>A0ABY7W2L7_9BACI</name>
<evidence type="ECO:0000313" key="1">
    <source>
        <dbReference type="EMBL" id="WDF02928.1"/>
    </source>
</evidence>
<keyword evidence="2" id="KW-1185">Reference proteome</keyword>
<dbReference type="EMBL" id="CP117834">
    <property type="protein sequence ID" value="WDF02928.1"/>
    <property type="molecule type" value="Genomic_DNA"/>
</dbReference>
<protein>
    <submittedName>
        <fullName evidence="1">Uncharacterized protein</fullName>
    </submittedName>
</protein>
<proteinExistence type="predicted"/>
<dbReference type="RefSeq" id="WP_274272436.1">
    <property type="nucleotide sequence ID" value="NZ_CP117834.1"/>
</dbReference>
<reference evidence="1 2" key="1">
    <citation type="submission" date="2023-02" db="EMBL/GenBank/DDBJ databases">
        <authorList>
            <person name="Liu G."/>
        </authorList>
    </citation>
    <scope>NUCLEOTIDE SEQUENCE [LARGE SCALE GENOMIC DNA]</scope>
    <source>
        <strain evidence="1 2">DSM 23008</strain>
    </source>
</reference>
<organism evidence="1 2">
    <name type="scientific">Shouchella hunanensis</name>
    <dbReference type="NCBI Taxonomy" id="766894"/>
    <lineage>
        <taxon>Bacteria</taxon>
        <taxon>Bacillati</taxon>
        <taxon>Bacillota</taxon>
        <taxon>Bacilli</taxon>
        <taxon>Bacillales</taxon>
        <taxon>Bacillaceae</taxon>
        <taxon>Shouchella</taxon>
    </lineage>
</organism>